<proteinExistence type="predicted"/>
<evidence type="ECO:0000256" key="1">
    <source>
        <dbReference type="SAM" id="Phobius"/>
    </source>
</evidence>
<accession>A0A318P329</accession>
<keyword evidence="1" id="KW-0812">Transmembrane</keyword>
<protein>
    <submittedName>
        <fullName evidence="2">Protein TraE</fullName>
    </submittedName>
</protein>
<dbReference type="Pfam" id="PF05309">
    <property type="entry name" value="TraE"/>
    <property type="match status" value="1"/>
</dbReference>
<gene>
    <name evidence="2" type="ORF">CT690_23855</name>
</gene>
<evidence type="ECO:0000313" key="2">
    <source>
        <dbReference type="EMBL" id="PYD36583.1"/>
    </source>
</evidence>
<dbReference type="EMBL" id="PESE01000011">
    <property type="protein sequence ID" value="PYD36583.1"/>
    <property type="molecule type" value="Genomic_DNA"/>
</dbReference>
<feature type="transmembrane region" description="Helical" evidence="1">
    <location>
        <begin position="12"/>
        <end position="42"/>
    </location>
</feature>
<keyword evidence="1" id="KW-1133">Transmembrane helix</keyword>
<dbReference type="InterPro" id="IPR007973">
    <property type="entry name" value="Pilus_assembly_TraE"/>
</dbReference>
<name>A0A318P329_SERPL</name>
<dbReference type="OrthoDB" id="5880202at2"/>
<organism evidence="2 3">
    <name type="scientific">Serratia plymuthica</name>
    <dbReference type="NCBI Taxonomy" id="82996"/>
    <lineage>
        <taxon>Bacteria</taxon>
        <taxon>Pseudomonadati</taxon>
        <taxon>Pseudomonadota</taxon>
        <taxon>Gammaproteobacteria</taxon>
        <taxon>Enterobacterales</taxon>
        <taxon>Yersiniaceae</taxon>
        <taxon>Serratia</taxon>
    </lineage>
</organism>
<reference evidence="2 3" key="1">
    <citation type="submission" date="2017-11" db="EMBL/GenBank/DDBJ databases">
        <title>Genome sequence of the oocydin A producing rhizobacterium Serratia plymuthica 4Rx5.</title>
        <authorList>
            <person name="Matilla M.A."/>
            <person name="Udaondo Z."/>
            <person name="Salmond G.P.C."/>
        </authorList>
    </citation>
    <scope>NUCLEOTIDE SEQUENCE [LARGE SCALE GENOMIC DNA]</scope>
    <source>
        <strain evidence="2 3">4Rx5</strain>
    </source>
</reference>
<comment type="caution">
    <text evidence="2">The sequence shown here is derived from an EMBL/GenBank/DDBJ whole genome shotgun (WGS) entry which is preliminary data.</text>
</comment>
<dbReference type="AlphaFoldDB" id="A0A318P329"/>
<evidence type="ECO:0000313" key="3">
    <source>
        <dbReference type="Proteomes" id="UP000248196"/>
    </source>
</evidence>
<dbReference type="Proteomes" id="UP000248196">
    <property type="component" value="Unassembled WGS sequence"/>
</dbReference>
<sequence length="191" mass="21694">MRLSIKNNSDKMTAIFIVCLAVLLVLSLVANSIIGRMAWYFYTTQRTITTPMFYNQPFKTSLVGTDWTFMNMSAMSFVTLRLNVTPETIDGQHKALLGYVDSDLRPALKKLFDVEAQRIKELNISSAFYMEDIHAVPETGDILIRGKLKSNTPTGPLDDALKKYRIRMSYYNGSVQIVNFTELPYEEPKGS</sequence>
<keyword evidence="1" id="KW-0472">Membrane</keyword>
<dbReference type="RefSeq" id="WP_020453973.1">
    <property type="nucleotide sequence ID" value="NZ_PESE01000011.1"/>
</dbReference>